<reference evidence="1 2" key="1">
    <citation type="journal article" date="2021" name="Hortic Res">
        <title>High-quality reference genome and annotation aids understanding of berry development for evergreen blueberry (Vaccinium darrowii).</title>
        <authorList>
            <person name="Yu J."/>
            <person name="Hulse-Kemp A.M."/>
            <person name="Babiker E."/>
            <person name="Staton M."/>
        </authorList>
    </citation>
    <scope>NUCLEOTIDE SEQUENCE [LARGE SCALE GENOMIC DNA]</scope>
    <source>
        <strain evidence="2">cv. NJ 8807/NJ 8810</strain>
        <tissue evidence="1">Young leaf</tissue>
    </source>
</reference>
<dbReference type="EMBL" id="CM037154">
    <property type="protein sequence ID" value="KAH7861673.1"/>
    <property type="molecule type" value="Genomic_DNA"/>
</dbReference>
<sequence>MSAMPSFFSSKTNSKMLLMLAMMFMTSVLVLFLTTGNLGQFALFSNSRVVKLKTGKTSGAPEVSKLRQTPVASTGDFNQDVEIYFGEEQAKILDNGRFLTLSLDNKSGSGFQSRNEYLFGRIDMQIKLVSGNSAGTVTTYYLSSLGSRHDEIDFEFLGNLSGQPYTVHTNIFSQGKGGREQQFHLWFDPTIAFHTYSIVWNPQCIILLVDDIPIRVFNNNEAIGVPFPTSQAMRVYSSLWNADEWATQGGRVKTDWTKAPFTAYYRNFKANACVYSSGSSSCDSSNSTSLMVSTQTWGPQKLDSQGKKSIRWAQKNFMIYNYCTDYKRFPEGVPTECKQSRYMQ</sequence>
<accession>A0ACB7Z7E5</accession>
<evidence type="ECO:0000313" key="2">
    <source>
        <dbReference type="Proteomes" id="UP000828048"/>
    </source>
</evidence>
<evidence type="ECO:0000313" key="1">
    <source>
        <dbReference type="EMBL" id="KAH7861673.1"/>
    </source>
</evidence>
<name>A0ACB7Z7E5_9ERIC</name>
<gene>
    <name evidence="1" type="ORF">Vadar_029177</name>
</gene>
<dbReference type="Proteomes" id="UP000828048">
    <property type="component" value="Chromosome 4"/>
</dbReference>
<proteinExistence type="predicted"/>
<protein>
    <submittedName>
        <fullName evidence="1">Uncharacterized protein</fullName>
    </submittedName>
</protein>
<comment type="caution">
    <text evidence="1">The sequence shown here is derived from an EMBL/GenBank/DDBJ whole genome shotgun (WGS) entry which is preliminary data.</text>
</comment>
<organism evidence="1 2">
    <name type="scientific">Vaccinium darrowii</name>
    <dbReference type="NCBI Taxonomy" id="229202"/>
    <lineage>
        <taxon>Eukaryota</taxon>
        <taxon>Viridiplantae</taxon>
        <taxon>Streptophyta</taxon>
        <taxon>Embryophyta</taxon>
        <taxon>Tracheophyta</taxon>
        <taxon>Spermatophyta</taxon>
        <taxon>Magnoliopsida</taxon>
        <taxon>eudicotyledons</taxon>
        <taxon>Gunneridae</taxon>
        <taxon>Pentapetalae</taxon>
        <taxon>asterids</taxon>
        <taxon>Ericales</taxon>
        <taxon>Ericaceae</taxon>
        <taxon>Vaccinioideae</taxon>
        <taxon>Vaccinieae</taxon>
        <taxon>Vaccinium</taxon>
    </lineage>
</organism>
<keyword evidence="2" id="KW-1185">Reference proteome</keyword>